<keyword evidence="1" id="KW-0472">Membrane</keyword>
<reference evidence="3" key="1">
    <citation type="submission" date="2022-06" db="EMBL/GenBank/DDBJ databases">
        <title>Nostosin G and Spiroidesin B from the Cyanobacterium Dolichospermum sp. NIES-1697.</title>
        <authorList>
            <person name="Phan C.-S."/>
            <person name="Mehjabin J.J."/>
            <person name="Anas A.R.J."/>
            <person name="Hayasaka M."/>
            <person name="Onoki R."/>
            <person name="Wang J."/>
            <person name="Umezawa T."/>
            <person name="Washio K."/>
            <person name="Morikawa M."/>
            <person name="Okino T."/>
        </authorList>
    </citation>
    <scope>NUCLEOTIDE SEQUENCE</scope>
    <source>
        <strain evidence="3">NIES-1697</strain>
    </source>
</reference>
<accession>A0ABY5M2J3</accession>
<feature type="transmembrane region" description="Helical" evidence="1">
    <location>
        <begin position="44"/>
        <end position="63"/>
    </location>
</feature>
<evidence type="ECO:0000313" key="3">
    <source>
        <dbReference type="EMBL" id="UUO17292.1"/>
    </source>
</evidence>
<keyword evidence="1" id="KW-1133">Transmembrane helix</keyword>
<dbReference type="RefSeq" id="WP_257121942.1">
    <property type="nucleotide sequence ID" value="NZ_CP099464.1"/>
</dbReference>
<keyword evidence="4" id="KW-1185">Reference proteome</keyword>
<proteinExistence type="predicted"/>
<keyword evidence="2" id="KW-0732">Signal</keyword>
<keyword evidence="1" id="KW-0812">Transmembrane</keyword>
<feature type="transmembrane region" description="Helical" evidence="1">
    <location>
        <begin position="84"/>
        <end position="104"/>
    </location>
</feature>
<dbReference type="Proteomes" id="UP001057561">
    <property type="component" value="Chromosome"/>
</dbReference>
<dbReference type="EMBL" id="CP099464">
    <property type="protein sequence ID" value="UUO17292.1"/>
    <property type="molecule type" value="Genomic_DNA"/>
</dbReference>
<feature type="transmembrane region" description="Helical" evidence="1">
    <location>
        <begin position="110"/>
        <end position="127"/>
    </location>
</feature>
<feature type="transmembrane region" description="Helical" evidence="1">
    <location>
        <begin position="134"/>
        <end position="157"/>
    </location>
</feature>
<feature type="signal peptide" evidence="2">
    <location>
        <begin position="1"/>
        <end position="20"/>
    </location>
</feature>
<feature type="transmembrane region" description="Helical" evidence="1">
    <location>
        <begin position="202"/>
        <end position="227"/>
    </location>
</feature>
<organism evidence="3 4">
    <name type="scientific">Dolichospermum heterosporum TAC447</name>
    <dbReference type="NCBI Taxonomy" id="747523"/>
    <lineage>
        <taxon>Bacteria</taxon>
        <taxon>Bacillati</taxon>
        <taxon>Cyanobacteriota</taxon>
        <taxon>Cyanophyceae</taxon>
        <taxon>Nostocales</taxon>
        <taxon>Aphanizomenonaceae</taxon>
        <taxon>Dolichospermum</taxon>
        <taxon>Dolichospermum heterosporum</taxon>
    </lineage>
</organism>
<feature type="transmembrane region" description="Helical" evidence="1">
    <location>
        <begin position="318"/>
        <end position="347"/>
    </location>
</feature>
<feature type="chain" id="PRO_5045975452" evidence="2">
    <location>
        <begin position="21"/>
        <end position="368"/>
    </location>
</feature>
<sequence>MNLTLAIALLLFLWTTTALAKHSLTSPYIAGAAAMTICVYLQASPPVKVIAVVLAYLLVYLLNEDVDVNQLLARGEESAVELSGAGWMKVARVITLVAFLWLPIPKPPGYLTGVVALLIVGSLIYLNKDVWHRGTYLGFLTLTAMSVGVAALVMWILKMFWLVNTPILPLLAGLAIPNLIDPHYAGKSLAERGIDQPPGVSLVLYVFGLAWITPGLSLSAATNALIAPGVYRVLIANLVSVALEGWNLGLIIRGGGSASKTPLADLLLTTNKLTQSPALDGQGLGFYPLVAVFLLGVLPALAVYWWSTERIEPDPTVIIFIMVVQAFASAGLIAVVIIPVGLGLALLQRSLMPEAPEVRSLVIMAPMW</sequence>
<name>A0ABY5M2J3_9CYAN</name>
<evidence type="ECO:0000256" key="2">
    <source>
        <dbReference type="SAM" id="SignalP"/>
    </source>
</evidence>
<gene>
    <name evidence="3" type="ORF">NG743_10045</name>
</gene>
<feature type="transmembrane region" description="Helical" evidence="1">
    <location>
        <begin position="233"/>
        <end position="252"/>
    </location>
</feature>
<feature type="transmembrane region" description="Helical" evidence="1">
    <location>
        <begin position="284"/>
        <end position="306"/>
    </location>
</feature>
<evidence type="ECO:0000256" key="1">
    <source>
        <dbReference type="SAM" id="Phobius"/>
    </source>
</evidence>
<evidence type="ECO:0000313" key="4">
    <source>
        <dbReference type="Proteomes" id="UP001057561"/>
    </source>
</evidence>
<protein>
    <submittedName>
        <fullName evidence="3">Uncharacterized protein</fullName>
    </submittedName>
</protein>